<name>A0AAQ3KP21_9LILI</name>
<organism evidence="2 3">
    <name type="scientific">Canna indica</name>
    <name type="common">Indian-shot</name>
    <dbReference type="NCBI Taxonomy" id="4628"/>
    <lineage>
        <taxon>Eukaryota</taxon>
        <taxon>Viridiplantae</taxon>
        <taxon>Streptophyta</taxon>
        <taxon>Embryophyta</taxon>
        <taxon>Tracheophyta</taxon>
        <taxon>Spermatophyta</taxon>
        <taxon>Magnoliopsida</taxon>
        <taxon>Liliopsida</taxon>
        <taxon>Zingiberales</taxon>
        <taxon>Cannaceae</taxon>
        <taxon>Canna</taxon>
    </lineage>
</organism>
<evidence type="ECO:0000313" key="3">
    <source>
        <dbReference type="Proteomes" id="UP001327560"/>
    </source>
</evidence>
<keyword evidence="3" id="KW-1185">Reference proteome</keyword>
<dbReference type="AlphaFoldDB" id="A0AAQ3KP21"/>
<accession>A0AAQ3KP21</accession>
<protein>
    <submittedName>
        <fullName evidence="2">Uncharacterized protein</fullName>
    </submittedName>
</protein>
<gene>
    <name evidence="2" type="ORF">Cni_G21205</name>
</gene>
<dbReference type="EMBL" id="CP136895">
    <property type="protein sequence ID" value="WOL12438.1"/>
    <property type="molecule type" value="Genomic_DNA"/>
</dbReference>
<evidence type="ECO:0000313" key="2">
    <source>
        <dbReference type="EMBL" id="WOL12438.1"/>
    </source>
</evidence>
<dbReference type="Proteomes" id="UP001327560">
    <property type="component" value="Chromosome 6"/>
</dbReference>
<sequence>MNAPFNETNDRVQDAYMLERPSAEHQQHFFECGGQSSKEHTHVTSSFPFRCATSTFTCPSQRGALINMLDLETPSAGHEHHFFAMNPSCRGPMSSGNIPHCGGQSLKEQVFQCETRNFAHTSQHGGLKITSPLLQYQKGQNFVLPNSATGDHNVVRPAFQMLNPFYSSDKAIGSDGSSFIINMKQIHQSGFFHKKKKIHQSGSSGLNGFQQVGDARISFNAAFWNTNDKHHKWTMQNQRERHPLSQHHPGYGYDRFIVMPRGRNNVHFAYDSSRPIVAQWDMNGCPAAIHILDDSDDFDLSVSTEMDTNLGDEYNDEATTENVESSAGGKYVIVVERPCLYLLWFGHREEQWITGMETMERSLLWPTSIWGRLGRVGGRCKSSKKLIKAVHIEDVKGLDNNENTLSLSTETDTNLGDEYDEEAPIEDVKGSAVGKSVTFAEDETEYVRGHACERQSRGNYKAGEDHKGEEDMDAMMKKRRIEQK</sequence>
<feature type="compositionally biased region" description="Basic and acidic residues" evidence="1">
    <location>
        <begin position="451"/>
        <end position="469"/>
    </location>
</feature>
<reference evidence="2 3" key="1">
    <citation type="submission" date="2023-10" db="EMBL/GenBank/DDBJ databases">
        <title>Chromosome-scale genome assembly provides insights into flower coloration mechanisms of Canna indica.</title>
        <authorList>
            <person name="Li C."/>
        </authorList>
    </citation>
    <scope>NUCLEOTIDE SEQUENCE [LARGE SCALE GENOMIC DNA]</scope>
    <source>
        <tissue evidence="2">Flower</tissue>
    </source>
</reference>
<feature type="region of interest" description="Disordered" evidence="1">
    <location>
        <begin position="451"/>
        <end position="484"/>
    </location>
</feature>
<evidence type="ECO:0000256" key="1">
    <source>
        <dbReference type="SAM" id="MobiDB-lite"/>
    </source>
</evidence>
<proteinExistence type="predicted"/>